<accession>A0A450X2R4</accession>
<dbReference type="AlphaFoldDB" id="A0A450X2R4"/>
<sequence>MMTNSFRNDLEKRFKDGVIPSWLLHLDQDPEAALHDLLRGRASLGHLSAAEPDELLLDWLRGFGPRSHYARLLNGALTTWINRYWGKLLLSDTGYAVLTSRAWLRAMDTIAASPFVGSEDIVRPEDYPLFGAATSLRERVLADRNFLNDMTEAHTHDPQGIAWVALANHQTDRALLDEWWRLISLPPDEPWYRGKHGLMGLRRLPPENPALRGGFNKELAQGLGRLGETFWARTREGWLPEKEMRAEFSSIAHLTMGKNFPDRWRGYWRHLADQHREDDFVTWLPISEAELKKTVPERNQRIQEPIWKDRVKALAQELEHPTEKIVEQANELLSEQRRYANATGNMSFPVRTACNFSGHIRVANPQQALAWARMAKGVDPWNAHTWTNEAMALVAMEDYAQALGIYSEAILRFPENAVPRTGRAEVLKLQGKLDDALAAYEETINRFPENVVARTGQAEVLKLQGKLDDALAAYEETINRFPENVVARTGRAEVLKSQEKLEDALAAYEETITRFSEDVVARNGRAEVLKLQGKLDDALAAYEETIDRFPEDVVARNGREGVLRARQGLTDISRHSPWQNAARVERQALDSSKETDGGTASMEGPALNRDEVNLLITDAYLIRRWARQGKENDPWLNAGMQRERARALLNRLLAERDRNSLAAGEYGILSLATGDSMDRQRALDLLRAAVKRFPGSPRVRYALARAEREEAMAKGDASVMPMLWKKLIRLDRHLFPLQWMGPLLLFARVSLSDQVWQEHAEQLAIWLFPRLQQAKESEPSFYAWWGSAVYGLLFGTAVVRDASELPDMETMRENLRVNYKALVIKEEELLYRHARR</sequence>
<evidence type="ECO:0000256" key="2">
    <source>
        <dbReference type="ARBA" id="ARBA00022803"/>
    </source>
</evidence>
<dbReference type="SUPFAM" id="SSF48439">
    <property type="entry name" value="Protein prenylyltransferase"/>
    <property type="match status" value="1"/>
</dbReference>
<evidence type="ECO:0000256" key="3">
    <source>
        <dbReference type="PROSITE-ProRule" id="PRU00339"/>
    </source>
</evidence>
<feature type="coiled-coil region" evidence="4">
    <location>
        <begin position="491"/>
        <end position="518"/>
    </location>
</feature>
<reference evidence="5" key="1">
    <citation type="submission" date="2019-02" db="EMBL/GenBank/DDBJ databases">
        <authorList>
            <person name="Gruber-Vodicka R. H."/>
            <person name="Seah K. B. B."/>
        </authorList>
    </citation>
    <scope>NUCLEOTIDE SEQUENCE</scope>
    <source>
        <strain evidence="5">BECK_BZ197</strain>
    </source>
</reference>
<keyword evidence="4" id="KW-0175">Coiled coil</keyword>
<evidence type="ECO:0000313" key="5">
    <source>
        <dbReference type="EMBL" id="VFK23521.1"/>
    </source>
</evidence>
<dbReference type="PROSITE" id="PS50005">
    <property type="entry name" value="TPR"/>
    <property type="match status" value="1"/>
</dbReference>
<evidence type="ECO:0000256" key="4">
    <source>
        <dbReference type="SAM" id="Coils"/>
    </source>
</evidence>
<keyword evidence="1" id="KW-0677">Repeat</keyword>
<dbReference type="InterPro" id="IPR051685">
    <property type="entry name" value="Ycf3/AcsC/BcsC/TPR_MFPF"/>
</dbReference>
<dbReference type="InterPro" id="IPR011990">
    <property type="entry name" value="TPR-like_helical_dom_sf"/>
</dbReference>
<keyword evidence="2 3" id="KW-0802">TPR repeat</keyword>
<name>A0A450X2R4_9GAMM</name>
<dbReference type="EMBL" id="CAADFO010000005">
    <property type="protein sequence ID" value="VFK23521.1"/>
    <property type="molecule type" value="Genomic_DNA"/>
</dbReference>
<gene>
    <name evidence="5" type="ORF">BECKMB1821G_GA0114241_100528</name>
</gene>
<dbReference type="Gene3D" id="1.25.40.10">
    <property type="entry name" value="Tetratricopeptide repeat domain"/>
    <property type="match status" value="1"/>
</dbReference>
<dbReference type="InterPro" id="IPR019734">
    <property type="entry name" value="TPR_rpt"/>
</dbReference>
<dbReference type="Pfam" id="PF13432">
    <property type="entry name" value="TPR_16"/>
    <property type="match status" value="2"/>
</dbReference>
<evidence type="ECO:0000256" key="1">
    <source>
        <dbReference type="ARBA" id="ARBA00022737"/>
    </source>
</evidence>
<organism evidence="5">
    <name type="scientific">Candidatus Kentrum sp. MB</name>
    <dbReference type="NCBI Taxonomy" id="2138164"/>
    <lineage>
        <taxon>Bacteria</taxon>
        <taxon>Pseudomonadati</taxon>
        <taxon>Pseudomonadota</taxon>
        <taxon>Gammaproteobacteria</taxon>
        <taxon>Candidatus Kentrum</taxon>
    </lineage>
</organism>
<dbReference type="SMART" id="SM00028">
    <property type="entry name" value="TPR"/>
    <property type="match status" value="5"/>
</dbReference>
<feature type="repeat" description="TPR" evidence="3">
    <location>
        <begin position="383"/>
        <end position="416"/>
    </location>
</feature>
<dbReference type="PANTHER" id="PTHR44943:SF4">
    <property type="entry name" value="TPR REPEAT-CONTAINING PROTEIN MJ0798"/>
    <property type="match status" value="1"/>
</dbReference>
<protein>
    <submittedName>
        <fullName evidence="5">Tetratricopeptide repeat-containing protein</fullName>
    </submittedName>
</protein>
<proteinExistence type="predicted"/>
<dbReference type="PANTHER" id="PTHR44943">
    <property type="entry name" value="CELLULOSE SYNTHASE OPERON PROTEIN C"/>
    <property type="match status" value="1"/>
</dbReference>